<evidence type="ECO:0000256" key="2">
    <source>
        <dbReference type="ARBA" id="ARBA00022670"/>
    </source>
</evidence>
<dbReference type="OrthoDB" id="10253408at2759"/>
<keyword evidence="3" id="KW-0378">Hydrolase</keyword>
<feature type="signal peptide" evidence="7">
    <location>
        <begin position="1"/>
        <end position="26"/>
    </location>
</feature>
<dbReference type="EMBL" id="CM029044">
    <property type="protein sequence ID" value="KAG2608122.1"/>
    <property type="molecule type" value="Genomic_DNA"/>
</dbReference>
<keyword evidence="11" id="KW-1185">Reference proteome</keyword>
<dbReference type="Gene3D" id="3.90.70.10">
    <property type="entry name" value="Cysteine proteinases"/>
    <property type="match status" value="1"/>
</dbReference>
<dbReference type="InterPro" id="IPR025661">
    <property type="entry name" value="Pept_asp_AS"/>
</dbReference>
<dbReference type="InterPro" id="IPR013128">
    <property type="entry name" value="Peptidase_C1A"/>
</dbReference>
<dbReference type="CDD" id="cd02248">
    <property type="entry name" value="Peptidase_C1A"/>
    <property type="match status" value="1"/>
</dbReference>
<comment type="caution">
    <text evidence="10">The sequence shown here is derived from an EMBL/GenBank/DDBJ whole genome shotgun (WGS) entry which is preliminary data.</text>
</comment>
<dbReference type="GO" id="GO:0006508">
    <property type="term" value="P:proteolysis"/>
    <property type="evidence" value="ECO:0007669"/>
    <property type="project" value="UniProtKB-KW"/>
</dbReference>
<keyword evidence="4" id="KW-0788">Thiol protease</keyword>
<feature type="domain" description="Peptidase C1A papain C-terminal" evidence="8">
    <location>
        <begin position="147"/>
        <end position="365"/>
    </location>
</feature>
<keyword evidence="7" id="KW-0732">Signal</keyword>
<dbReference type="InterPro" id="IPR038765">
    <property type="entry name" value="Papain-like_cys_pep_sf"/>
</dbReference>
<dbReference type="InterPro" id="IPR000668">
    <property type="entry name" value="Peptidase_C1A_C"/>
</dbReference>
<organism evidence="10 11">
    <name type="scientific">Panicum virgatum</name>
    <name type="common">Blackwell switchgrass</name>
    <dbReference type="NCBI Taxonomy" id="38727"/>
    <lineage>
        <taxon>Eukaryota</taxon>
        <taxon>Viridiplantae</taxon>
        <taxon>Streptophyta</taxon>
        <taxon>Embryophyta</taxon>
        <taxon>Tracheophyta</taxon>
        <taxon>Spermatophyta</taxon>
        <taxon>Magnoliopsida</taxon>
        <taxon>Liliopsida</taxon>
        <taxon>Poales</taxon>
        <taxon>Poaceae</taxon>
        <taxon>PACMAD clade</taxon>
        <taxon>Panicoideae</taxon>
        <taxon>Panicodae</taxon>
        <taxon>Paniceae</taxon>
        <taxon>Panicinae</taxon>
        <taxon>Panicum</taxon>
        <taxon>Panicum sect. Hiantes</taxon>
    </lineage>
</organism>
<dbReference type="Pfam" id="PF08246">
    <property type="entry name" value="Inhibitor_I29"/>
    <property type="match status" value="1"/>
</dbReference>
<feature type="domain" description="Cathepsin propeptide inhibitor" evidence="9">
    <location>
        <begin position="49"/>
        <end position="117"/>
    </location>
</feature>
<name>A0A8T0T8S1_PANVG</name>
<dbReference type="FunFam" id="3.90.70.10:FF:000068">
    <property type="entry name" value="Cysteine protease 1"/>
    <property type="match status" value="1"/>
</dbReference>
<keyword evidence="5" id="KW-1015">Disulfide bond</keyword>
<evidence type="ECO:0000259" key="8">
    <source>
        <dbReference type="SMART" id="SM00645"/>
    </source>
</evidence>
<sequence>MRPPRSQVPALLELAVALALASAAAARHPYAIVPPPVERAEEEVRRMDAAWKSEHGRPRPPAGNCDLAGGEEEDRLRLEVFRDNLRYIDAHNTEVDAGLHGFRLGLTPFADLTVVEYRGRVLGFRGRRGAARRAGSTRYPRRHGDQLPDAVDWRQLGAVTEVKNQAQCAMHAGGCWAFSAMAAMEGINSIVTGNLISLSEQEVIDCDGQDNGCNGGEMQNAFQFVIDNGGIDTEADYPFTGTDGTCDANRVNEKVVTIDNFVDVATNNETALQEAVASQPVTVAIDAAGRAFQHYQSGIFNGMCGTKLDHGVTVVGYGSENGRDFWIVKNSWSDGWGEGGFIRMARNVPSPRGKCGIAMDASYPVKYSSNSNPAARAAMAVLEMVVA</sequence>
<comment type="similarity">
    <text evidence="1">Belongs to the peptidase C1 family.</text>
</comment>
<evidence type="ECO:0000313" key="10">
    <source>
        <dbReference type="EMBL" id="KAG2608122.1"/>
    </source>
</evidence>
<evidence type="ECO:0000256" key="7">
    <source>
        <dbReference type="SAM" id="SignalP"/>
    </source>
</evidence>
<dbReference type="InterPro" id="IPR013201">
    <property type="entry name" value="Prot_inhib_I29"/>
</dbReference>
<accession>A0A8T0T8S1</accession>
<dbReference type="PROSITE" id="PS00639">
    <property type="entry name" value="THIOL_PROTEASE_HIS"/>
    <property type="match status" value="1"/>
</dbReference>
<dbReference type="SMART" id="SM00645">
    <property type="entry name" value="Pept_C1"/>
    <property type="match status" value="1"/>
</dbReference>
<evidence type="ECO:0000256" key="1">
    <source>
        <dbReference type="ARBA" id="ARBA00008455"/>
    </source>
</evidence>
<feature type="chain" id="PRO_5035752898" evidence="7">
    <location>
        <begin position="27"/>
        <end position="387"/>
    </location>
</feature>
<dbReference type="PROSITE" id="PS00640">
    <property type="entry name" value="THIOL_PROTEASE_ASN"/>
    <property type="match status" value="1"/>
</dbReference>
<dbReference type="Pfam" id="PF00112">
    <property type="entry name" value="Peptidase_C1"/>
    <property type="match status" value="1"/>
</dbReference>
<dbReference type="PRINTS" id="PR00705">
    <property type="entry name" value="PAPAIN"/>
</dbReference>
<evidence type="ECO:0000256" key="5">
    <source>
        <dbReference type="ARBA" id="ARBA00023157"/>
    </source>
</evidence>
<keyword evidence="2" id="KW-0645">Protease</keyword>
<evidence type="ECO:0000256" key="3">
    <source>
        <dbReference type="ARBA" id="ARBA00022801"/>
    </source>
</evidence>
<dbReference type="SMART" id="SM00848">
    <property type="entry name" value="Inhibitor_I29"/>
    <property type="match status" value="1"/>
</dbReference>
<gene>
    <name evidence="10" type="ORF">PVAP13_4NG285076</name>
</gene>
<evidence type="ECO:0000313" key="11">
    <source>
        <dbReference type="Proteomes" id="UP000823388"/>
    </source>
</evidence>
<reference evidence="10" key="1">
    <citation type="submission" date="2020-05" db="EMBL/GenBank/DDBJ databases">
        <title>WGS assembly of Panicum virgatum.</title>
        <authorList>
            <person name="Lovell J.T."/>
            <person name="Jenkins J."/>
            <person name="Shu S."/>
            <person name="Juenger T.E."/>
            <person name="Schmutz J."/>
        </authorList>
    </citation>
    <scope>NUCLEOTIDE SEQUENCE</scope>
    <source>
        <strain evidence="10">AP13</strain>
    </source>
</reference>
<evidence type="ECO:0000259" key="9">
    <source>
        <dbReference type="SMART" id="SM00848"/>
    </source>
</evidence>
<dbReference type="Proteomes" id="UP000823388">
    <property type="component" value="Chromosome 4N"/>
</dbReference>
<dbReference type="InterPro" id="IPR039417">
    <property type="entry name" value="Peptidase_C1A_papain-like"/>
</dbReference>
<dbReference type="GO" id="GO:0008234">
    <property type="term" value="F:cysteine-type peptidase activity"/>
    <property type="evidence" value="ECO:0007669"/>
    <property type="project" value="UniProtKB-KW"/>
</dbReference>
<evidence type="ECO:0000256" key="6">
    <source>
        <dbReference type="SAM" id="MobiDB-lite"/>
    </source>
</evidence>
<proteinExistence type="inferred from homology"/>
<protein>
    <submittedName>
        <fullName evidence="10">Uncharacterized protein</fullName>
    </submittedName>
</protein>
<evidence type="ECO:0000256" key="4">
    <source>
        <dbReference type="ARBA" id="ARBA00022807"/>
    </source>
</evidence>
<dbReference type="SUPFAM" id="SSF54001">
    <property type="entry name" value="Cysteine proteinases"/>
    <property type="match status" value="1"/>
</dbReference>
<dbReference type="PANTHER" id="PTHR12411">
    <property type="entry name" value="CYSTEINE PROTEASE FAMILY C1-RELATED"/>
    <property type="match status" value="1"/>
</dbReference>
<dbReference type="InterPro" id="IPR025660">
    <property type="entry name" value="Pept_his_AS"/>
</dbReference>
<feature type="region of interest" description="Disordered" evidence="6">
    <location>
        <begin position="50"/>
        <end position="69"/>
    </location>
</feature>
<dbReference type="AlphaFoldDB" id="A0A8T0T8S1"/>